<keyword evidence="5 8" id="KW-0808">Transferase</keyword>
<evidence type="ECO:0000256" key="1">
    <source>
        <dbReference type="ARBA" id="ARBA00004978"/>
    </source>
</evidence>
<sequence>MQTMQETKTDGAVTFRKPVREDGAAIWELIRSCKPLDENSMYANLLQADHFRDTCVVALVDDEIAGWVSAYITPQDPDSMFVWQVAVSEKARGIGLGTRMLSALMTREEASDCKRMKTTITLDNDASWALFTKFAEKNNAILDSEAHFTRDTHFNGEHATEHMLTITFREAVQQSAA</sequence>
<dbReference type="Proteomes" id="UP000243106">
    <property type="component" value="Unassembled WGS sequence"/>
</dbReference>
<evidence type="ECO:0000313" key="10">
    <source>
        <dbReference type="EMBL" id="SFQ46848.1"/>
    </source>
</evidence>
<comment type="similarity">
    <text evidence="2 8">Belongs to the acetyltransferase family. EctA subfamily.</text>
</comment>
<feature type="domain" description="N-acetyltransferase" evidence="9">
    <location>
        <begin position="13"/>
        <end position="167"/>
    </location>
</feature>
<comment type="catalytic activity">
    <reaction evidence="7 8">
        <text>L-2,4-diaminobutanoate + acetyl-CoA = (2S)-4-acetamido-2-aminobutanoate + CoA + H(+)</text>
        <dbReference type="Rhea" id="RHEA:16901"/>
        <dbReference type="ChEBI" id="CHEBI:15378"/>
        <dbReference type="ChEBI" id="CHEBI:57287"/>
        <dbReference type="ChEBI" id="CHEBI:57288"/>
        <dbReference type="ChEBI" id="CHEBI:58761"/>
        <dbReference type="ChEBI" id="CHEBI:58929"/>
        <dbReference type="EC" id="2.3.1.178"/>
    </reaction>
</comment>
<evidence type="ECO:0000256" key="5">
    <source>
        <dbReference type="ARBA" id="ARBA00022679"/>
    </source>
</evidence>
<dbReference type="STRING" id="93684.SAMN05421853_106206"/>
<keyword evidence="6 8" id="KW-0012">Acyltransferase</keyword>
<accession>A0A1I5YRG3</accession>
<comment type="pathway">
    <text evidence="1 8">Amine and polyamine biosynthesis; ectoine biosynthesis; L-ectoine from L-aspartate 4-semialdehyde: step 2/3.</text>
</comment>
<dbReference type="NCBIfam" id="TIGR02406">
    <property type="entry name" value="ectoine_EctA"/>
    <property type="match status" value="1"/>
</dbReference>
<dbReference type="UniPathway" id="UPA00067">
    <property type="reaction ID" value="UER00122"/>
</dbReference>
<dbReference type="AlphaFoldDB" id="A0A1I5YRG3"/>
<dbReference type="InterPro" id="IPR012772">
    <property type="entry name" value="Ectoine_EctA"/>
</dbReference>
<protein>
    <recommendedName>
        <fullName evidence="4 8">L-2,4-diaminobutyric acid acetyltransferase</fullName>
        <shortName evidence="8">DABA acetyltransferase</shortName>
        <ecNumber evidence="3 8">2.3.1.178</ecNumber>
    </recommendedName>
</protein>
<dbReference type="EMBL" id="FOXV01000006">
    <property type="protein sequence ID" value="SFQ46848.1"/>
    <property type="molecule type" value="Genomic_DNA"/>
</dbReference>
<evidence type="ECO:0000256" key="3">
    <source>
        <dbReference type="ARBA" id="ARBA00012355"/>
    </source>
</evidence>
<dbReference type="GO" id="GO:0033816">
    <property type="term" value="F:diaminobutyrate acetyltransferase activity"/>
    <property type="evidence" value="ECO:0007669"/>
    <property type="project" value="UniProtKB-EC"/>
</dbReference>
<proteinExistence type="inferred from homology"/>
<dbReference type="Pfam" id="PF00583">
    <property type="entry name" value="Acetyltransf_1"/>
    <property type="match status" value="1"/>
</dbReference>
<evidence type="ECO:0000256" key="2">
    <source>
        <dbReference type="ARBA" id="ARBA00010712"/>
    </source>
</evidence>
<keyword evidence="11" id="KW-1185">Reference proteome</keyword>
<comment type="function">
    <text evidence="8">Catalyzes the acetylation of L-2,4-diaminobutyrate (DABA) to gamma-N-acetyl-alpha,gamma-diaminobutyric acid (ADABA) with acetyl coenzyme A.</text>
</comment>
<evidence type="ECO:0000313" key="11">
    <source>
        <dbReference type="Proteomes" id="UP000243106"/>
    </source>
</evidence>
<dbReference type="Gene3D" id="3.40.630.30">
    <property type="match status" value="1"/>
</dbReference>
<organism evidence="10 11">
    <name type="scientific">Roseivivax halotolerans</name>
    <dbReference type="NCBI Taxonomy" id="93684"/>
    <lineage>
        <taxon>Bacteria</taxon>
        <taxon>Pseudomonadati</taxon>
        <taxon>Pseudomonadota</taxon>
        <taxon>Alphaproteobacteria</taxon>
        <taxon>Rhodobacterales</taxon>
        <taxon>Roseobacteraceae</taxon>
        <taxon>Roseivivax</taxon>
    </lineage>
</organism>
<dbReference type="InterPro" id="IPR000182">
    <property type="entry name" value="GNAT_dom"/>
</dbReference>
<evidence type="ECO:0000259" key="9">
    <source>
        <dbReference type="PROSITE" id="PS51186"/>
    </source>
</evidence>
<dbReference type="PROSITE" id="PS51186">
    <property type="entry name" value="GNAT"/>
    <property type="match status" value="1"/>
</dbReference>
<dbReference type="CDD" id="cd04301">
    <property type="entry name" value="NAT_SF"/>
    <property type="match status" value="1"/>
</dbReference>
<dbReference type="SUPFAM" id="SSF55729">
    <property type="entry name" value="Acyl-CoA N-acyltransferases (Nat)"/>
    <property type="match status" value="1"/>
</dbReference>
<dbReference type="GO" id="GO:0019491">
    <property type="term" value="P:ectoine biosynthetic process"/>
    <property type="evidence" value="ECO:0007669"/>
    <property type="project" value="UniProtKB-UniPathway"/>
</dbReference>
<evidence type="ECO:0000256" key="8">
    <source>
        <dbReference type="RuleBase" id="RU365045"/>
    </source>
</evidence>
<reference evidence="11" key="1">
    <citation type="submission" date="2016-10" db="EMBL/GenBank/DDBJ databases">
        <authorList>
            <person name="Varghese N."/>
            <person name="Submissions S."/>
        </authorList>
    </citation>
    <scope>NUCLEOTIDE SEQUENCE [LARGE SCALE GENOMIC DNA]</scope>
    <source>
        <strain evidence="11">JCM 10271</strain>
    </source>
</reference>
<gene>
    <name evidence="8" type="primary">ectA</name>
    <name evidence="10" type="ORF">SAMN05421853_106206</name>
</gene>
<name>A0A1I5YRG3_9RHOB</name>
<dbReference type="InterPro" id="IPR016181">
    <property type="entry name" value="Acyl_CoA_acyltransferase"/>
</dbReference>
<evidence type="ECO:0000256" key="7">
    <source>
        <dbReference type="ARBA" id="ARBA00048924"/>
    </source>
</evidence>
<dbReference type="EC" id="2.3.1.178" evidence="3 8"/>
<evidence type="ECO:0000256" key="6">
    <source>
        <dbReference type="ARBA" id="ARBA00023315"/>
    </source>
</evidence>
<evidence type="ECO:0000256" key="4">
    <source>
        <dbReference type="ARBA" id="ARBA00017935"/>
    </source>
</evidence>